<dbReference type="OMA" id="RIVCIKR"/>
<dbReference type="Gramene" id="OB04G24850.1">
    <property type="protein sequence ID" value="OB04G24850.1"/>
    <property type="gene ID" value="OB04G24850"/>
</dbReference>
<organism evidence="2">
    <name type="scientific">Oryza brachyantha</name>
    <name type="common">malo sina</name>
    <dbReference type="NCBI Taxonomy" id="4533"/>
    <lineage>
        <taxon>Eukaryota</taxon>
        <taxon>Viridiplantae</taxon>
        <taxon>Streptophyta</taxon>
        <taxon>Embryophyta</taxon>
        <taxon>Tracheophyta</taxon>
        <taxon>Spermatophyta</taxon>
        <taxon>Magnoliopsida</taxon>
        <taxon>Liliopsida</taxon>
        <taxon>Poales</taxon>
        <taxon>Poaceae</taxon>
        <taxon>BOP clade</taxon>
        <taxon>Oryzoideae</taxon>
        <taxon>Oryzeae</taxon>
        <taxon>Oryzinae</taxon>
        <taxon>Oryza</taxon>
    </lineage>
</organism>
<dbReference type="EnsemblPlants" id="OB04G24850.1">
    <property type="protein sequence ID" value="OB04G24850.1"/>
    <property type="gene ID" value="OB04G24850"/>
</dbReference>
<reference evidence="2" key="2">
    <citation type="submission" date="2013-04" db="UniProtKB">
        <authorList>
            <consortium name="EnsemblPlants"/>
        </authorList>
    </citation>
    <scope>IDENTIFICATION</scope>
</reference>
<dbReference type="Proteomes" id="UP000006038">
    <property type="component" value="Chromosome 4"/>
</dbReference>
<accession>J3LZB0</accession>
<dbReference type="HOGENOM" id="CLU_097344_0_0_1"/>
<feature type="signal peptide" evidence="1">
    <location>
        <begin position="1"/>
        <end position="26"/>
    </location>
</feature>
<evidence type="ECO:0000313" key="3">
    <source>
        <dbReference type="Proteomes" id="UP000006038"/>
    </source>
</evidence>
<sequence>MHSPGRASLLLLCAAASLFLCGGGAASSRHNIKMTSPYAPQLTRWREMVGGVARDFVEHEGEVLPVSREDCIVAEEEDRRDFLEIGGKLFPVVDEAKVTAFGGRVVHCVGYSSPAHGVDLLLTVTEGKELAEVVSPDGVLRLLGRDCFADPDTGTVQHVVDVEGRLGALMLLVTVREELERIVCIKRLN</sequence>
<proteinExistence type="predicted"/>
<reference evidence="2" key="1">
    <citation type="journal article" date="2013" name="Nat. Commun.">
        <title>Whole-genome sequencing of Oryza brachyantha reveals mechanisms underlying Oryza genome evolution.</title>
        <authorList>
            <person name="Chen J."/>
            <person name="Huang Q."/>
            <person name="Gao D."/>
            <person name="Wang J."/>
            <person name="Lang Y."/>
            <person name="Liu T."/>
            <person name="Li B."/>
            <person name="Bai Z."/>
            <person name="Luis Goicoechea J."/>
            <person name="Liang C."/>
            <person name="Chen C."/>
            <person name="Zhang W."/>
            <person name="Sun S."/>
            <person name="Liao Y."/>
            <person name="Zhang X."/>
            <person name="Yang L."/>
            <person name="Song C."/>
            <person name="Wang M."/>
            <person name="Shi J."/>
            <person name="Liu G."/>
            <person name="Liu J."/>
            <person name="Zhou H."/>
            <person name="Zhou W."/>
            <person name="Yu Q."/>
            <person name="An N."/>
            <person name="Chen Y."/>
            <person name="Cai Q."/>
            <person name="Wang B."/>
            <person name="Liu B."/>
            <person name="Min J."/>
            <person name="Huang Y."/>
            <person name="Wu H."/>
            <person name="Li Z."/>
            <person name="Zhang Y."/>
            <person name="Yin Y."/>
            <person name="Song W."/>
            <person name="Jiang J."/>
            <person name="Jackson S.A."/>
            <person name="Wing R.A."/>
            <person name="Wang J."/>
            <person name="Chen M."/>
        </authorList>
    </citation>
    <scope>NUCLEOTIDE SEQUENCE [LARGE SCALE GENOMIC DNA]</scope>
    <source>
        <strain evidence="2">cv. IRGC 101232</strain>
    </source>
</reference>
<evidence type="ECO:0000313" key="2">
    <source>
        <dbReference type="EnsemblPlants" id="OB04G24850.1"/>
    </source>
</evidence>
<dbReference type="eggNOG" id="ENOG502R4QP">
    <property type="taxonomic scope" value="Eukaryota"/>
</dbReference>
<evidence type="ECO:0000256" key="1">
    <source>
        <dbReference type="SAM" id="SignalP"/>
    </source>
</evidence>
<dbReference type="AlphaFoldDB" id="J3LZB0"/>
<name>J3LZB0_ORYBR</name>
<keyword evidence="1" id="KW-0732">Signal</keyword>
<feature type="chain" id="PRO_5003774121" evidence="1">
    <location>
        <begin position="27"/>
        <end position="189"/>
    </location>
</feature>
<protein>
    <submittedName>
        <fullName evidence="2">Uncharacterized protein</fullName>
    </submittedName>
</protein>
<keyword evidence="3" id="KW-1185">Reference proteome</keyword>